<dbReference type="EMBL" id="PGOL01000052">
    <property type="protein sequence ID" value="PKI78400.1"/>
    <property type="molecule type" value="Genomic_DNA"/>
</dbReference>
<proteinExistence type="predicted"/>
<evidence type="ECO:0000313" key="1">
    <source>
        <dbReference type="EMBL" id="PKI78400.1"/>
    </source>
</evidence>
<gene>
    <name evidence="1" type="ORF">CRG98_001221</name>
</gene>
<organism evidence="1 2">
    <name type="scientific">Punica granatum</name>
    <name type="common">Pomegranate</name>
    <dbReference type="NCBI Taxonomy" id="22663"/>
    <lineage>
        <taxon>Eukaryota</taxon>
        <taxon>Viridiplantae</taxon>
        <taxon>Streptophyta</taxon>
        <taxon>Embryophyta</taxon>
        <taxon>Tracheophyta</taxon>
        <taxon>Spermatophyta</taxon>
        <taxon>Magnoliopsida</taxon>
        <taxon>eudicotyledons</taxon>
        <taxon>Gunneridae</taxon>
        <taxon>Pentapetalae</taxon>
        <taxon>rosids</taxon>
        <taxon>malvids</taxon>
        <taxon>Myrtales</taxon>
        <taxon>Lythraceae</taxon>
        <taxon>Punica</taxon>
    </lineage>
</organism>
<keyword evidence="2" id="KW-1185">Reference proteome</keyword>
<dbReference type="AlphaFoldDB" id="A0A2I0LCJ2"/>
<dbReference type="Proteomes" id="UP000233551">
    <property type="component" value="Unassembled WGS sequence"/>
</dbReference>
<protein>
    <submittedName>
        <fullName evidence="1">Uncharacterized protein</fullName>
    </submittedName>
</protein>
<name>A0A2I0LCJ2_PUNGR</name>
<comment type="caution">
    <text evidence="1">The sequence shown here is derived from an EMBL/GenBank/DDBJ whole genome shotgun (WGS) entry which is preliminary data.</text>
</comment>
<evidence type="ECO:0000313" key="2">
    <source>
        <dbReference type="Proteomes" id="UP000233551"/>
    </source>
</evidence>
<reference evidence="1 2" key="1">
    <citation type="submission" date="2017-11" db="EMBL/GenBank/DDBJ databases">
        <title>De-novo sequencing of pomegranate (Punica granatum L.) genome.</title>
        <authorList>
            <person name="Akparov Z."/>
            <person name="Amiraslanov A."/>
            <person name="Hajiyeva S."/>
            <person name="Abbasov M."/>
            <person name="Kaur K."/>
            <person name="Hamwieh A."/>
            <person name="Solovyev V."/>
            <person name="Salamov A."/>
            <person name="Braich B."/>
            <person name="Kosarev P."/>
            <person name="Mahmoud A."/>
            <person name="Hajiyev E."/>
            <person name="Babayeva S."/>
            <person name="Izzatullayeva V."/>
            <person name="Mammadov A."/>
            <person name="Mammadov A."/>
            <person name="Sharifova S."/>
            <person name="Ojaghi J."/>
            <person name="Eynullazada K."/>
            <person name="Bayramov B."/>
            <person name="Abdulazimova A."/>
            <person name="Shahmuradov I."/>
        </authorList>
    </citation>
    <scope>NUCLEOTIDE SEQUENCE [LARGE SCALE GENOMIC DNA]</scope>
    <source>
        <strain evidence="2">cv. AG2017</strain>
        <tissue evidence="1">Leaf</tissue>
    </source>
</reference>
<sequence>MFASNCRVMNSNPGFGRGFSCRKPVGRNGVLTARCGQAVAWSWSRGLGLSRGSGIEPWTLVGSRKSREKLGARLVTRVPFVVCLSLELSIALQWAGPWATSISRGSMVFPSEMLAMDVLGRPSRGLGLSRDLGFEPRLGGLAWLSCGSHSTKRKVGKRSRLD</sequence>
<accession>A0A2I0LCJ2</accession>